<organism evidence="1 2">
    <name type="scientific">Candidatus Epulonipiscium fishelsonii</name>
    <dbReference type="NCBI Taxonomy" id="77094"/>
    <lineage>
        <taxon>Bacteria</taxon>
        <taxon>Bacillati</taxon>
        <taxon>Bacillota</taxon>
        <taxon>Clostridia</taxon>
        <taxon>Lachnospirales</taxon>
        <taxon>Lachnospiraceae</taxon>
        <taxon>Candidatus Epulonipiscium</taxon>
    </lineage>
</organism>
<protein>
    <submittedName>
        <fullName evidence="1">Uncharacterized protein</fullName>
    </submittedName>
</protein>
<reference evidence="1" key="1">
    <citation type="submission" date="2016-08" db="EMBL/GenBank/DDBJ databases">
        <authorList>
            <person name="Ngugi D.K."/>
            <person name="Miyake S."/>
            <person name="Stingl U."/>
        </authorList>
    </citation>
    <scope>NUCLEOTIDE SEQUENCE</scope>
    <source>
        <strain evidence="1">SCG-D08WGA-EpuloA1</strain>
    </source>
</reference>
<sequence length="467" mass="52209">MEDFKEEPEQILIEEPKEEPEQVLIEEYKEEPEQIAEELEEIEQVVVEEIIQEVIPAEKPKEKNSKGKFNIFKAMKLDKHNEKVVKEEPTEIITEITPIEITTSEEEIPAIPEVVESEEIEVQEIPSDTTDEETPVEKPTKPKKAGLFKRLFSGLTKTRDNIVNSIENVLKNFKKIDEDLYEELEETLIMADFGVDTTLNIMEKLRVVVKEEKLTDVNELNQALQKIITDILLKHEITPIVVEDRPNVILVIGVNGAGKTTSIGKLSYQFKQEEKKVVVAAADTFRAAAIEQLSVWANRAGVEIIKHTEGSDPASVVYDGIAAAKARKADILICDTAGRLQNKINLMKELEKIGRIIDREYPEAHKEVLIVLDATTGQNAISQVKTFNDIVKVDGIILTKLDGTAKGGAVVGICGSMNVPVKYIGVGEKIEDLQVFNPQAFAQALFAKAEAVIDEDNDEDEEIESEN</sequence>
<comment type="caution">
    <text evidence="1">The sequence shown here is derived from an EMBL/GenBank/DDBJ whole genome shotgun (WGS) entry which is preliminary data.</text>
</comment>
<dbReference type="EMBL" id="LJHD01000169">
    <property type="protein sequence ID" value="ONI43058.1"/>
    <property type="molecule type" value="Genomic_DNA"/>
</dbReference>
<gene>
    <name evidence="1" type="ORF">AN640_06880</name>
</gene>
<name>A0ACC8XHB6_9FIRM</name>
<dbReference type="Proteomes" id="UP000188637">
    <property type="component" value="Unassembled WGS sequence"/>
</dbReference>
<evidence type="ECO:0000313" key="1">
    <source>
        <dbReference type="EMBL" id="ONI43058.1"/>
    </source>
</evidence>
<accession>A0ACC8XHB6</accession>
<keyword evidence="2" id="KW-1185">Reference proteome</keyword>
<evidence type="ECO:0000313" key="2">
    <source>
        <dbReference type="Proteomes" id="UP000188637"/>
    </source>
</evidence>
<proteinExistence type="predicted"/>